<evidence type="ECO:0000256" key="1">
    <source>
        <dbReference type="SAM" id="MobiDB-lite"/>
    </source>
</evidence>
<evidence type="ECO:0000313" key="3">
    <source>
        <dbReference type="Proteomes" id="UP000266861"/>
    </source>
</evidence>
<dbReference type="AlphaFoldDB" id="A0A397J8S3"/>
<accession>A0A397J8S3</accession>
<comment type="caution">
    <text evidence="2">The sequence shown here is derived from an EMBL/GenBank/DDBJ whole genome shotgun (WGS) entry which is preliminary data.</text>
</comment>
<dbReference type="EMBL" id="PQFF01000074">
    <property type="protein sequence ID" value="RHZ84739.1"/>
    <property type="molecule type" value="Genomic_DNA"/>
</dbReference>
<gene>
    <name evidence="2" type="ORF">Glove_78g199</name>
</gene>
<name>A0A397J8S3_9GLOM</name>
<reference evidence="2 3" key="1">
    <citation type="submission" date="2018-08" db="EMBL/GenBank/DDBJ databases">
        <title>Genome and evolution of the arbuscular mycorrhizal fungus Diversispora epigaea (formerly Glomus versiforme) and its bacterial endosymbionts.</title>
        <authorList>
            <person name="Sun X."/>
            <person name="Fei Z."/>
            <person name="Harrison M."/>
        </authorList>
    </citation>
    <scope>NUCLEOTIDE SEQUENCE [LARGE SCALE GENOMIC DNA]</scope>
    <source>
        <strain evidence="2 3">IT104</strain>
    </source>
</reference>
<dbReference type="OrthoDB" id="2427867at2759"/>
<proteinExistence type="predicted"/>
<keyword evidence="3" id="KW-1185">Reference proteome</keyword>
<protein>
    <submittedName>
        <fullName evidence="2">Uncharacterized protein</fullName>
    </submittedName>
</protein>
<dbReference type="Proteomes" id="UP000266861">
    <property type="component" value="Unassembled WGS sequence"/>
</dbReference>
<evidence type="ECO:0000313" key="2">
    <source>
        <dbReference type="EMBL" id="RHZ84739.1"/>
    </source>
</evidence>
<sequence length="483" mass="54161">MSILISKIETLFLEGSLEAICFAIIIYLTRKGTTILPLNDIKGFLECAVNASLEKITDFERKMKVLEVLTQQMLSAELARPSLFCVLLLKVRDAGPEERCGLDTVKGLNVEQEAIPNHSREEIDQNLRALQSKLGAPIADTDISLYSALKTNLISIDHSELTWRDPEANMIIADDSVLVKNLGQRQMQVFLEPRESMKCILPTSITSRCVEFSNNFNRADVSKVLRNVVHNKEWKEKESKLIKRTNHILGVLEGVWNNPAFASSEIRGTQSEGTYVTDIIVPLLRASLEDLPNGGIFLSTAERQSMASKARKSFGPNEERSTHKTPIGKKPDVMVMAKYGGKIFELAYVESSRILCTRSKREDDSVKLWREALDGISFVGVACRPTNNQFGIVGIQVAGEDLYLNILVKDASGIPRYFYVNQVEISFTKNTSWRVEPLIRLLLTLRNIMIVNQSLLIQALEQANTRPPRNATQSPTVIFPSHK</sequence>
<feature type="region of interest" description="Disordered" evidence="1">
    <location>
        <begin position="308"/>
        <end position="327"/>
    </location>
</feature>
<organism evidence="2 3">
    <name type="scientific">Diversispora epigaea</name>
    <dbReference type="NCBI Taxonomy" id="1348612"/>
    <lineage>
        <taxon>Eukaryota</taxon>
        <taxon>Fungi</taxon>
        <taxon>Fungi incertae sedis</taxon>
        <taxon>Mucoromycota</taxon>
        <taxon>Glomeromycotina</taxon>
        <taxon>Glomeromycetes</taxon>
        <taxon>Diversisporales</taxon>
        <taxon>Diversisporaceae</taxon>
        <taxon>Diversispora</taxon>
    </lineage>
</organism>